<dbReference type="Gene3D" id="3.90.550.10">
    <property type="entry name" value="Spore Coat Polysaccharide Biosynthesis Protein SpsA, Chain A"/>
    <property type="match status" value="1"/>
</dbReference>
<dbReference type="PANTHER" id="PTHR43685:SF2">
    <property type="entry name" value="GLYCOSYLTRANSFERASE 2-LIKE DOMAIN-CONTAINING PROTEIN"/>
    <property type="match status" value="1"/>
</dbReference>
<organism evidence="2 3">
    <name type="scientific">Luteimonas colneyensis</name>
    <dbReference type="NCBI Taxonomy" id="2762230"/>
    <lineage>
        <taxon>Bacteria</taxon>
        <taxon>Pseudomonadati</taxon>
        <taxon>Pseudomonadota</taxon>
        <taxon>Gammaproteobacteria</taxon>
        <taxon>Lysobacterales</taxon>
        <taxon>Lysobacteraceae</taxon>
        <taxon>Luteimonas</taxon>
    </lineage>
</organism>
<accession>A0ABR8UKE3</accession>
<dbReference type="InterPro" id="IPR029044">
    <property type="entry name" value="Nucleotide-diphossugar_trans"/>
</dbReference>
<dbReference type="Proteomes" id="UP000647183">
    <property type="component" value="Unassembled WGS sequence"/>
</dbReference>
<sequence>MEWFRAFPGGRAGGDATDLLAARMRALATHRVRRYQLEEELSDVYASSSWRLTGPLRTLGARLRGVSKPRDAGRRWTAGPVPPALLREHGGSGFDCAPFCYGVEALALWDEPYRRAAAEGPIAFFGPERIGRGLESQLGRLFGRAGGDLPVEHVIAHRSRVEIAAACARRCGAQLLVLDEEFERGFLPTRLYHPVAPQLLRETAAPLRRARVVFPAAADAASLSDLPGSCLVGQDGRQLELEVPVLDSKILPRLLSIEAPGQDIAGLLQAPGNGDATLGGIVDGWASSRQVRRRLQDTFFDWTSVVAGERRELPLVTCILASKRPDFVPRAVEMLCQQGYPDIEIVLVCHGFSLGDAVPARPGLRVEVIEAPARASLGECLNLGIAASSGAVWMKIDDDDVYGPDYVEDGVRLLFDTDADVLARPLLLTRKGARWFFDEERAARSNVYIEDLDPTGHMCGATLVARNIPGRIPGFDPDLPRGVDSEFLLRARRDGLRLVSVNVPGYACIRYSAPDHHTWSMDVASGVEVSPTAADAWIGCRTTNLSGDGRGLVENH</sequence>
<name>A0ABR8UKE3_9GAMM</name>
<evidence type="ECO:0000259" key="1">
    <source>
        <dbReference type="Pfam" id="PF00535"/>
    </source>
</evidence>
<proteinExistence type="predicted"/>
<dbReference type="EMBL" id="JACSQJ010000006">
    <property type="protein sequence ID" value="MBD7988505.1"/>
    <property type="molecule type" value="Genomic_DNA"/>
</dbReference>
<evidence type="ECO:0000313" key="2">
    <source>
        <dbReference type="EMBL" id="MBD7988505.1"/>
    </source>
</evidence>
<feature type="domain" description="Glycosyltransferase 2-like" evidence="1">
    <location>
        <begin position="322"/>
        <end position="422"/>
    </location>
</feature>
<protein>
    <submittedName>
        <fullName evidence="2">Glycosyltransferase</fullName>
    </submittedName>
</protein>
<gene>
    <name evidence="2" type="ORF">H9645_10760</name>
</gene>
<comment type="caution">
    <text evidence="2">The sequence shown here is derived from an EMBL/GenBank/DDBJ whole genome shotgun (WGS) entry which is preliminary data.</text>
</comment>
<dbReference type="SUPFAM" id="SSF53448">
    <property type="entry name" value="Nucleotide-diphospho-sugar transferases"/>
    <property type="match status" value="1"/>
</dbReference>
<reference evidence="2 3" key="1">
    <citation type="submission" date="2020-08" db="EMBL/GenBank/DDBJ databases">
        <title>A Genomic Blueprint of the Chicken Gut Microbiome.</title>
        <authorList>
            <person name="Gilroy R."/>
            <person name="Ravi A."/>
            <person name="Getino M."/>
            <person name="Pursley I."/>
            <person name="Horton D.L."/>
            <person name="Alikhan N.-F."/>
            <person name="Baker D."/>
            <person name="Gharbi K."/>
            <person name="Hall N."/>
            <person name="Watson M."/>
            <person name="Adriaenssens E.M."/>
            <person name="Foster-Nyarko E."/>
            <person name="Jarju S."/>
            <person name="Secka A."/>
            <person name="Antonio M."/>
            <person name="Oren A."/>
            <person name="Chaudhuri R."/>
            <person name="La Ragione R.M."/>
            <person name="Hildebrand F."/>
            <person name="Pallen M.J."/>
        </authorList>
    </citation>
    <scope>NUCLEOTIDE SEQUENCE [LARGE SCALE GENOMIC DNA]</scope>
    <source>
        <strain evidence="2 3">Sa2BVA3</strain>
    </source>
</reference>
<dbReference type="Pfam" id="PF00535">
    <property type="entry name" value="Glycos_transf_2"/>
    <property type="match status" value="1"/>
</dbReference>
<dbReference type="RefSeq" id="WP_191729706.1">
    <property type="nucleotide sequence ID" value="NZ_JACSQJ010000006.1"/>
</dbReference>
<dbReference type="PANTHER" id="PTHR43685">
    <property type="entry name" value="GLYCOSYLTRANSFERASE"/>
    <property type="match status" value="1"/>
</dbReference>
<evidence type="ECO:0000313" key="3">
    <source>
        <dbReference type="Proteomes" id="UP000647183"/>
    </source>
</evidence>
<keyword evidence="3" id="KW-1185">Reference proteome</keyword>
<dbReference type="InterPro" id="IPR050834">
    <property type="entry name" value="Glycosyltransf_2"/>
</dbReference>
<dbReference type="InterPro" id="IPR001173">
    <property type="entry name" value="Glyco_trans_2-like"/>
</dbReference>